<dbReference type="InterPro" id="IPR009327">
    <property type="entry name" value="Cupin_DUF985"/>
</dbReference>
<dbReference type="Gene3D" id="2.60.120.10">
    <property type="entry name" value="Jelly Rolls"/>
    <property type="match status" value="1"/>
</dbReference>
<evidence type="ECO:0000259" key="1">
    <source>
        <dbReference type="Pfam" id="PF06172"/>
    </source>
</evidence>
<evidence type="ECO:0000313" key="2">
    <source>
        <dbReference type="EMBL" id="MFD1673269.1"/>
    </source>
</evidence>
<dbReference type="CDD" id="cd06121">
    <property type="entry name" value="cupin_YML079wp"/>
    <property type="match status" value="1"/>
</dbReference>
<dbReference type="RefSeq" id="WP_377940628.1">
    <property type="nucleotide sequence ID" value="NZ_JBHUCX010000004.1"/>
</dbReference>
<gene>
    <name evidence="2" type="ORF">ACFSB2_00850</name>
</gene>
<dbReference type="InterPro" id="IPR014710">
    <property type="entry name" value="RmlC-like_jellyroll"/>
</dbReference>
<name>A0ABW4JC22_9BACL</name>
<protein>
    <submittedName>
        <fullName evidence="2">Cupin domain-containing protein</fullName>
    </submittedName>
</protein>
<keyword evidence="3" id="KW-1185">Reference proteome</keyword>
<dbReference type="InterPro" id="IPR011051">
    <property type="entry name" value="RmlC_Cupin_sf"/>
</dbReference>
<dbReference type="EMBL" id="JBHUCX010000004">
    <property type="protein sequence ID" value="MFD1673269.1"/>
    <property type="molecule type" value="Genomic_DNA"/>
</dbReference>
<evidence type="ECO:0000313" key="3">
    <source>
        <dbReference type="Proteomes" id="UP001597079"/>
    </source>
</evidence>
<dbReference type="PANTHER" id="PTHR33387">
    <property type="entry name" value="RMLC-LIKE JELLY ROLL FOLD PROTEIN"/>
    <property type="match status" value="1"/>
</dbReference>
<proteinExistence type="predicted"/>
<dbReference type="SUPFAM" id="SSF51182">
    <property type="entry name" value="RmlC-like cupins"/>
    <property type="match status" value="1"/>
</dbReference>
<accession>A0ABW4JC22</accession>
<comment type="caution">
    <text evidence="2">The sequence shown here is derived from an EMBL/GenBank/DDBJ whole genome shotgun (WGS) entry which is preliminary data.</text>
</comment>
<feature type="domain" description="DUF985" evidence="1">
    <location>
        <begin position="5"/>
        <end position="144"/>
    </location>
</feature>
<organism evidence="2 3">
    <name type="scientific">Alicyclobacillus fodiniaquatilis</name>
    <dbReference type="NCBI Taxonomy" id="1661150"/>
    <lineage>
        <taxon>Bacteria</taxon>
        <taxon>Bacillati</taxon>
        <taxon>Bacillota</taxon>
        <taxon>Bacilli</taxon>
        <taxon>Bacillales</taxon>
        <taxon>Alicyclobacillaceae</taxon>
        <taxon>Alicyclobacillus</taxon>
    </lineage>
</organism>
<dbReference type="Proteomes" id="UP001597079">
    <property type="component" value="Unassembled WGS sequence"/>
</dbReference>
<dbReference type="PANTHER" id="PTHR33387:SF3">
    <property type="entry name" value="DUF985 DOMAIN-CONTAINING PROTEIN"/>
    <property type="match status" value="1"/>
</dbReference>
<sequence length="166" mass="19059">MNAREWITQLDLAPHPEGGFYRETYHANHWLHDELTLQTYDGKRRTATSIYFLLEGHDVSRFHRLKSDELWYFHTGSALTVHVIDPKGTYQTHALGLSPAGKQAPQLCIPREHIFGATVDDPDGFALVSCMVSPGFDFADFELFDRAVLLKMHPQHEQIINRLTKE</sequence>
<dbReference type="InterPro" id="IPR039935">
    <property type="entry name" value="YML079W-like"/>
</dbReference>
<reference evidence="3" key="1">
    <citation type="journal article" date="2019" name="Int. J. Syst. Evol. Microbiol.">
        <title>The Global Catalogue of Microorganisms (GCM) 10K type strain sequencing project: providing services to taxonomists for standard genome sequencing and annotation.</title>
        <authorList>
            <consortium name="The Broad Institute Genomics Platform"/>
            <consortium name="The Broad Institute Genome Sequencing Center for Infectious Disease"/>
            <person name="Wu L."/>
            <person name="Ma J."/>
        </authorList>
    </citation>
    <scope>NUCLEOTIDE SEQUENCE [LARGE SCALE GENOMIC DNA]</scope>
    <source>
        <strain evidence="3">CGMCC 1.12286</strain>
    </source>
</reference>
<dbReference type="Pfam" id="PF06172">
    <property type="entry name" value="Cupin_5"/>
    <property type="match status" value="1"/>
</dbReference>